<accession>A0A376E6J0</accession>
<keyword evidence="3 6" id="KW-0812">Transmembrane</keyword>
<sequence>MKVEWVHECILLFTLYRKTMIAILKKELWSYFGNWSAWVIIGAFSLITALFLFFFENDSNIFDIGMASLQSYFVLVPWLLMFIIPALSMKTFAEEQQTGTLNWLFSQPLKVSDLVAGKFLSVWIVGVLCLIPSLIYLYTVYVLGVPAGNIDLGMTFGSYIGLIVLIAAFSGVGILASSISQNQIMAYLLGVFMCFIMYFGIEQLASYKLLGGADFILQNVGFYQHFLGFTRGLIDLTDVAYFILIIGATLLLSNHFITKKK</sequence>
<evidence type="ECO:0000256" key="1">
    <source>
        <dbReference type="ARBA" id="ARBA00004651"/>
    </source>
</evidence>
<dbReference type="EMBL" id="UFVQ01000003">
    <property type="protein sequence ID" value="STD02927.1"/>
    <property type="molecule type" value="Genomic_DNA"/>
</dbReference>
<comment type="subcellular location">
    <subcellularLocation>
        <location evidence="1">Cell membrane</location>
        <topology evidence="1">Multi-pass membrane protein</topology>
    </subcellularLocation>
</comment>
<keyword evidence="5 6" id="KW-0472">Membrane</keyword>
<reference evidence="7 8" key="1">
    <citation type="submission" date="2018-06" db="EMBL/GenBank/DDBJ databases">
        <authorList>
            <consortium name="Pathogen Informatics"/>
            <person name="Doyle S."/>
        </authorList>
    </citation>
    <scope>NUCLEOTIDE SEQUENCE [LARGE SCALE GENOMIC DNA]</scope>
    <source>
        <strain evidence="7 8">NCTC13533</strain>
    </source>
</reference>
<dbReference type="AlphaFoldDB" id="A0A376E6J0"/>
<gene>
    <name evidence="7" type="ORF">NCTC13533_03374</name>
</gene>
<dbReference type="PANTHER" id="PTHR30294">
    <property type="entry name" value="MEMBRANE COMPONENT OF ABC TRANSPORTER YHHJ-RELATED"/>
    <property type="match status" value="1"/>
</dbReference>
<feature type="transmembrane region" description="Helical" evidence="6">
    <location>
        <begin position="184"/>
        <end position="201"/>
    </location>
</feature>
<evidence type="ECO:0000256" key="5">
    <source>
        <dbReference type="ARBA" id="ARBA00023136"/>
    </source>
</evidence>
<feature type="transmembrane region" description="Helical" evidence="6">
    <location>
        <begin position="239"/>
        <end position="257"/>
    </location>
</feature>
<dbReference type="GO" id="GO:0005886">
    <property type="term" value="C:plasma membrane"/>
    <property type="evidence" value="ECO:0007669"/>
    <property type="project" value="UniProtKB-SubCell"/>
</dbReference>
<evidence type="ECO:0000256" key="3">
    <source>
        <dbReference type="ARBA" id="ARBA00022692"/>
    </source>
</evidence>
<dbReference type="STRING" id="297244.SAMN05421639_102216"/>
<evidence type="ECO:0000256" key="6">
    <source>
        <dbReference type="SAM" id="Phobius"/>
    </source>
</evidence>
<dbReference type="GO" id="GO:0140359">
    <property type="term" value="F:ABC-type transporter activity"/>
    <property type="evidence" value="ECO:0007669"/>
    <property type="project" value="InterPro"/>
</dbReference>
<evidence type="ECO:0000313" key="7">
    <source>
        <dbReference type="EMBL" id="STD02927.1"/>
    </source>
</evidence>
<feature type="transmembrane region" description="Helical" evidence="6">
    <location>
        <begin position="119"/>
        <end position="144"/>
    </location>
</feature>
<feature type="transmembrane region" description="Helical" evidence="6">
    <location>
        <begin position="156"/>
        <end position="177"/>
    </location>
</feature>
<evidence type="ECO:0000256" key="2">
    <source>
        <dbReference type="ARBA" id="ARBA00022475"/>
    </source>
</evidence>
<evidence type="ECO:0000256" key="4">
    <source>
        <dbReference type="ARBA" id="ARBA00022989"/>
    </source>
</evidence>
<dbReference type="PANTHER" id="PTHR30294:SF29">
    <property type="entry name" value="MULTIDRUG ABC TRANSPORTER PERMEASE YBHS-RELATED"/>
    <property type="match status" value="1"/>
</dbReference>
<dbReference type="Proteomes" id="UP000255224">
    <property type="component" value="Unassembled WGS sequence"/>
</dbReference>
<dbReference type="Pfam" id="PF12679">
    <property type="entry name" value="ABC2_membrane_2"/>
    <property type="match status" value="1"/>
</dbReference>
<feature type="transmembrane region" description="Helical" evidence="6">
    <location>
        <begin position="67"/>
        <end position="87"/>
    </location>
</feature>
<proteinExistence type="predicted"/>
<evidence type="ECO:0000313" key="8">
    <source>
        <dbReference type="Proteomes" id="UP000255224"/>
    </source>
</evidence>
<dbReference type="InterPro" id="IPR051449">
    <property type="entry name" value="ABC-2_transporter_component"/>
</dbReference>
<name>A0A376E6J0_CHRCU</name>
<keyword evidence="4 6" id="KW-1133">Transmembrane helix</keyword>
<keyword evidence="2" id="KW-1003">Cell membrane</keyword>
<protein>
    <submittedName>
        <fullName evidence="7">ABC-type transport system involved in multi-copper enzyme maturation, permease component</fullName>
    </submittedName>
</protein>
<feature type="transmembrane region" description="Helical" evidence="6">
    <location>
        <begin position="35"/>
        <end position="55"/>
    </location>
</feature>
<organism evidence="7 8">
    <name type="scientific">Chryseobacterium carnipullorum</name>
    <dbReference type="NCBI Taxonomy" id="1124835"/>
    <lineage>
        <taxon>Bacteria</taxon>
        <taxon>Pseudomonadati</taxon>
        <taxon>Bacteroidota</taxon>
        <taxon>Flavobacteriia</taxon>
        <taxon>Flavobacteriales</taxon>
        <taxon>Weeksellaceae</taxon>
        <taxon>Chryseobacterium group</taxon>
        <taxon>Chryseobacterium</taxon>
    </lineage>
</organism>